<gene>
    <name evidence="4" type="ORF">KILIM_030_00430</name>
</gene>
<keyword evidence="1" id="KW-0808">Transferase</keyword>
<organism evidence="4 5">
    <name type="scientific">Kineosphaera limosa NBRC 100340</name>
    <dbReference type="NCBI Taxonomy" id="1184609"/>
    <lineage>
        <taxon>Bacteria</taxon>
        <taxon>Bacillati</taxon>
        <taxon>Actinomycetota</taxon>
        <taxon>Actinomycetes</taxon>
        <taxon>Micrococcales</taxon>
        <taxon>Dermatophilaceae</taxon>
        <taxon>Kineosphaera</taxon>
    </lineage>
</organism>
<protein>
    <recommendedName>
        <fullName evidence="3">HipA-like C-terminal domain-containing protein</fullName>
    </recommendedName>
</protein>
<evidence type="ECO:0000259" key="3">
    <source>
        <dbReference type="Pfam" id="PF07804"/>
    </source>
</evidence>
<feature type="domain" description="HipA-like C-terminal" evidence="3">
    <location>
        <begin position="1"/>
        <end position="84"/>
    </location>
</feature>
<evidence type="ECO:0000256" key="1">
    <source>
        <dbReference type="ARBA" id="ARBA00022679"/>
    </source>
</evidence>
<dbReference type="Proteomes" id="UP000008366">
    <property type="component" value="Unassembled WGS sequence"/>
</dbReference>
<dbReference type="Pfam" id="PF07804">
    <property type="entry name" value="HipA_C"/>
    <property type="match status" value="1"/>
</dbReference>
<name>K6W9W9_9MICO</name>
<dbReference type="eggNOG" id="COG3550">
    <property type="taxonomic scope" value="Bacteria"/>
</dbReference>
<keyword evidence="5" id="KW-1185">Reference proteome</keyword>
<reference evidence="4 5" key="1">
    <citation type="submission" date="2012-08" db="EMBL/GenBank/DDBJ databases">
        <title>Whole genome shotgun sequence of Kineosphaera limosa NBRC 100340.</title>
        <authorList>
            <person name="Yoshida I."/>
            <person name="Isaki S."/>
            <person name="Hosoyama A."/>
            <person name="Tsuchikane K."/>
            <person name="Katsumata H."/>
            <person name="Ando Y."/>
            <person name="Ohji S."/>
            <person name="Hamada M."/>
            <person name="Tamura T."/>
            <person name="Yamazoe A."/>
            <person name="Yamazaki S."/>
            <person name="Fujita N."/>
        </authorList>
    </citation>
    <scope>NUCLEOTIDE SEQUENCE [LARGE SCALE GENOMIC DNA]</scope>
    <source>
        <strain evidence="4 5">NBRC 100340</strain>
    </source>
</reference>
<dbReference type="EMBL" id="BAHD01000030">
    <property type="protein sequence ID" value="GAB96000.1"/>
    <property type="molecule type" value="Genomic_DNA"/>
</dbReference>
<sequence length="134" mass="14703">MGNADHHAKNTSILRLPDGTVSVAPAYDVAVHLHHPGGYRTALDLAGESDFAQLSIQSVVEEIRTWGVSRERAEPVVHDVVTQLGRALEEVDRTAHPGVTPEVWRLLADRVAQARSAFDAAGWLRLRAKPTQRD</sequence>
<dbReference type="OrthoDB" id="3182374at2"/>
<dbReference type="GO" id="GO:0016301">
    <property type="term" value="F:kinase activity"/>
    <property type="evidence" value="ECO:0007669"/>
    <property type="project" value="UniProtKB-KW"/>
</dbReference>
<dbReference type="STRING" id="1184609.KILIM_030_00430"/>
<keyword evidence="2" id="KW-0418">Kinase</keyword>
<dbReference type="InterPro" id="IPR012893">
    <property type="entry name" value="HipA-like_C"/>
</dbReference>
<accession>K6W9W9</accession>
<evidence type="ECO:0000313" key="4">
    <source>
        <dbReference type="EMBL" id="GAB96000.1"/>
    </source>
</evidence>
<dbReference type="AlphaFoldDB" id="K6W9W9"/>
<comment type="caution">
    <text evidence="4">The sequence shown here is derived from an EMBL/GenBank/DDBJ whole genome shotgun (WGS) entry which is preliminary data.</text>
</comment>
<evidence type="ECO:0000313" key="5">
    <source>
        <dbReference type="Proteomes" id="UP000008366"/>
    </source>
</evidence>
<proteinExistence type="predicted"/>
<evidence type="ECO:0000256" key="2">
    <source>
        <dbReference type="ARBA" id="ARBA00022777"/>
    </source>
</evidence>